<dbReference type="PANTHER" id="PTHR43434:SF1">
    <property type="entry name" value="PHOSPHOGLYCOLATE PHOSPHATASE"/>
    <property type="match status" value="1"/>
</dbReference>
<evidence type="ECO:0000256" key="1">
    <source>
        <dbReference type="SAM" id="MobiDB-lite"/>
    </source>
</evidence>
<dbReference type="OrthoDB" id="31229at2157"/>
<dbReference type="GO" id="GO:0006281">
    <property type="term" value="P:DNA repair"/>
    <property type="evidence" value="ECO:0007669"/>
    <property type="project" value="TreeGrafter"/>
</dbReference>
<keyword evidence="3" id="KW-1185">Reference proteome</keyword>
<proteinExistence type="predicted"/>
<dbReference type="EMBL" id="CP058579">
    <property type="protein sequence ID" value="QLG61365.1"/>
    <property type="molecule type" value="Genomic_DNA"/>
</dbReference>
<dbReference type="SUPFAM" id="SSF56784">
    <property type="entry name" value="HAD-like"/>
    <property type="match status" value="1"/>
</dbReference>
<accession>A0A7D5QJE4</accession>
<dbReference type="Proteomes" id="UP000509626">
    <property type="component" value="Chromosome"/>
</dbReference>
<dbReference type="InterPro" id="IPR023214">
    <property type="entry name" value="HAD_sf"/>
</dbReference>
<dbReference type="GO" id="GO:0008967">
    <property type="term" value="F:phosphoglycolate phosphatase activity"/>
    <property type="evidence" value="ECO:0007669"/>
    <property type="project" value="TreeGrafter"/>
</dbReference>
<feature type="region of interest" description="Disordered" evidence="1">
    <location>
        <begin position="211"/>
        <end position="244"/>
    </location>
</feature>
<dbReference type="PANTHER" id="PTHR43434">
    <property type="entry name" value="PHOSPHOGLYCOLATE PHOSPHATASE"/>
    <property type="match status" value="1"/>
</dbReference>
<gene>
    <name evidence="2" type="ORF">HUG12_06295</name>
</gene>
<dbReference type="InterPro" id="IPR036412">
    <property type="entry name" value="HAD-like_sf"/>
</dbReference>
<dbReference type="InterPro" id="IPR041492">
    <property type="entry name" value="HAD_2"/>
</dbReference>
<evidence type="ECO:0000313" key="2">
    <source>
        <dbReference type="EMBL" id="QLG61365.1"/>
    </source>
</evidence>
<evidence type="ECO:0000313" key="3">
    <source>
        <dbReference type="Proteomes" id="UP000509626"/>
    </source>
</evidence>
<dbReference type="Gene3D" id="3.40.50.1000">
    <property type="entry name" value="HAD superfamily/HAD-like"/>
    <property type="match status" value="1"/>
</dbReference>
<dbReference type="GeneID" id="56037052"/>
<name>A0A7D5QJE4_9EURY</name>
<dbReference type="InterPro" id="IPR050155">
    <property type="entry name" value="HAD-like_hydrolase_sf"/>
</dbReference>
<organism evidence="2 3">
    <name type="scientific">Halorarum salinum</name>
    <dbReference type="NCBI Taxonomy" id="2743089"/>
    <lineage>
        <taxon>Archaea</taxon>
        <taxon>Methanobacteriati</taxon>
        <taxon>Methanobacteriota</taxon>
        <taxon>Stenosarchaea group</taxon>
        <taxon>Halobacteria</taxon>
        <taxon>Halobacteriales</taxon>
        <taxon>Haloferacaceae</taxon>
        <taxon>Halorarum</taxon>
    </lineage>
</organism>
<sequence length="244" mass="26705">MVPDAYDFWLFDLDGTVVDADWTYTREVFDRVGGRLGREFTDRQAEVLWHGLEGSRDPILREWGIDPAEFWPAFHAVEDPMTRAEATYLHEDAARLLTALHEREVPVGVVTHCAEFLADPVVEHLDLTDWFDVVLSCSEETGWKPDPEPVNAAMSALGVEAATQQGVLLGDGASDVGAAWNAGLDAVHVERHGYDERGRCVRADHRVASFDELPRGEADRDAPTGATLADPAGSSGVEVGDRGP</sequence>
<dbReference type="AlphaFoldDB" id="A0A7D5QJE4"/>
<dbReference type="RefSeq" id="WP_179267950.1">
    <property type="nucleotide sequence ID" value="NZ_CP058579.1"/>
</dbReference>
<reference evidence="2 3" key="1">
    <citation type="submission" date="2020-06" db="EMBL/GenBank/DDBJ databases">
        <title>NJ-3-1, isolated from saline soil.</title>
        <authorList>
            <person name="Cui H.L."/>
            <person name="Shi X."/>
        </authorList>
    </citation>
    <scope>NUCLEOTIDE SEQUENCE [LARGE SCALE GENOMIC DNA]</scope>
    <source>
        <strain evidence="2 3">NJ-3-1</strain>
    </source>
</reference>
<keyword evidence="2" id="KW-0378">Hydrolase</keyword>
<protein>
    <submittedName>
        <fullName evidence="2">HAD family hydrolase</fullName>
    </submittedName>
</protein>
<dbReference type="SFLD" id="SFLDS00003">
    <property type="entry name" value="Haloacid_Dehalogenase"/>
    <property type="match status" value="1"/>
</dbReference>
<dbReference type="SFLD" id="SFLDG01129">
    <property type="entry name" value="C1.5:_HAD__Beta-PGM__Phosphata"/>
    <property type="match status" value="1"/>
</dbReference>
<feature type="compositionally biased region" description="Basic and acidic residues" evidence="1">
    <location>
        <begin position="211"/>
        <end position="222"/>
    </location>
</feature>
<dbReference type="Pfam" id="PF13419">
    <property type="entry name" value="HAD_2"/>
    <property type="match status" value="1"/>
</dbReference>
<dbReference type="KEGG" id="halu:HUG12_06295"/>